<protein>
    <recommendedName>
        <fullName evidence="5">SHOCT domain-containing protein</fullName>
    </recommendedName>
</protein>
<reference evidence="4" key="1">
    <citation type="journal article" date="2019" name="Int. J. Syst. Evol. Microbiol.">
        <title>The Global Catalogue of Microorganisms (GCM) 10K type strain sequencing project: providing services to taxonomists for standard genome sequencing and annotation.</title>
        <authorList>
            <consortium name="The Broad Institute Genomics Platform"/>
            <consortium name="The Broad Institute Genome Sequencing Center for Infectious Disease"/>
            <person name="Wu L."/>
            <person name="Ma J."/>
        </authorList>
    </citation>
    <scope>NUCLEOTIDE SEQUENCE [LARGE SCALE GENOMIC DNA]</scope>
    <source>
        <strain evidence="4">JCM 3380</strain>
    </source>
</reference>
<keyword evidence="2" id="KW-0472">Membrane</keyword>
<feature type="compositionally biased region" description="Low complexity" evidence="1">
    <location>
        <begin position="33"/>
        <end position="53"/>
    </location>
</feature>
<dbReference type="RefSeq" id="WP_343933730.1">
    <property type="nucleotide sequence ID" value="NZ_BAAABU010000004.1"/>
</dbReference>
<feature type="compositionally biased region" description="Pro residues" evidence="1">
    <location>
        <begin position="112"/>
        <end position="124"/>
    </location>
</feature>
<name>A0ABP3D604_9PSEU</name>
<evidence type="ECO:0000256" key="2">
    <source>
        <dbReference type="SAM" id="Phobius"/>
    </source>
</evidence>
<feature type="region of interest" description="Disordered" evidence="1">
    <location>
        <begin position="15"/>
        <end position="170"/>
    </location>
</feature>
<feature type="region of interest" description="Disordered" evidence="1">
    <location>
        <begin position="203"/>
        <end position="228"/>
    </location>
</feature>
<evidence type="ECO:0000256" key="1">
    <source>
        <dbReference type="SAM" id="MobiDB-lite"/>
    </source>
</evidence>
<dbReference type="EMBL" id="BAAABU010000004">
    <property type="protein sequence ID" value="GAA0224244.1"/>
    <property type="molecule type" value="Genomic_DNA"/>
</dbReference>
<gene>
    <name evidence="3" type="ORF">GCM10010492_23000</name>
</gene>
<keyword evidence="2" id="KW-0812">Transmembrane</keyword>
<organism evidence="3 4">
    <name type="scientific">Saccharothrix mutabilis subsp. mutabilis</name>
    <dbReference type="NCBI Taxonomy" id="66855"/>
    <lineage>
        <taxon>Bacteria</taxon>
        <taxon>Bacillati</taxon>
        <taxon>Actinomycetota</taxon>
        <taxon>Actinomycetes</taxon>
        <taxon>Pseudonocardiales</taxon>
        <taxon>Pseudonocardiaceae</taxon>
        <taxon>Saccharothrix</taxon>
    </lineage>
</organism>
<comment type="caution">
    <text evidence="3">The sequence shown here is derived from an EMBL/GenBank/DDBJ whole genome shotgun (WGS) entry which is preliminary data.</text>
</comment>
<evidence type="ECO:0000313" key="4">
    <source>
        <dbReference type="Proteomes" id="UP001500416"/>
    </source>
</evidence>
<evidence type="ECO:0000313" key="3">
    <source>
        <dbReference type="EMBL" id="GAA0224244.1"/>
    </source>
</evidence>
<proteinExistence type="predicted"/>
<feature type="compositionally biased region" description="Gly residues" evidence="1">
    <location>
        <begin position="135"/>
        <end position="149"/>
    </location>
</feature>
<sequence>MSWQDELSELDRTLAEGRISADDYRRRRDELLASASSGSGPAQPQGQPQGQGPFAPPFRWEATPPQQQPQANPDATQVVQGGKPANPDATQVVSGGARPPVDADRTQYVRPVTPPGGMPQPQPQQQPQQQNWQGGQAGTPWGSGDGFGGYSDPNPSWIAQGPEVFDEDGGGGKKKIIGIVVAVVLLAGIAFGAYMIWGRGGSSPTGGGDQTTAQATTPTSTTPSAPPDPMPIGKFAGKVNQNKNVTAFSAVPGLKYLLDSETQAYTTAGAGKAKLVQFTLDGGGQGVILIVEASDATAANAAATALHEIQLGNSMTAYKEAPATVLVGQIDAVNGQNARVRGHYGSEGMIVRVDVSAPTLAAAQKGFTEVLDAQLKVLKADG</sequence>
<feature type="compositionally biased region" description="Basic and acidic residues" evidence="1">
    <location>
        <begin position="15"/>
        <end position="31"/>
    </location>
</feature>
<feature type="transmembrane region" description="Helical" evidence="2">
    <location>
        <begin position="176"/>
        <end position="197"/>
    </location>
</feature>
<evidence type="ECO:0008006" key="5">
    <source>
        <dbReference type="Google" id="ProtNLM"/>
    </source>
</evidence>
<feature type="compositionally biased region" description="Low complexity" evidence="1">
    <location>
        <begin position="210"/>
        <end position="223"/>
    </location>
</feature>
<keyword evidence="2" id="KW-1133">Transmembrane helix</keyword>
<feature type="compositionally biased region" description="Low complexity" evidence="1">
    <location>
        <begin position="125"/>
        <end position="134"/>
    </location>
</feature>
<accession>A0ABP3D604</accession>
<keyword evidence="4" id="KW-1185">Reference proteome</keyword>
<dbReference type="Proteomes" id="UP001500416">
    <property type="component" value="Unassembled WGS sequence"/>
</dbReference>